<dbReference type="eggNOG" id="ENOG502ZHVZ">
    <property type="taxonomic scope" value="Bacteria"/>
</dbReference>
<reference evidence="3" key="1">
    <citation type="submission" date="2009-12" db="EMBL/GenBank/DDBJ databases">
        <title>Complete sequence of Treponema azotonutricium strain ZAS-9.</title>
        <authorList>
            <person name="Tetu S.G."/>
            <person name="Matson E."/>
            <person name="Ren Q."/>
            <person name="Seshadri R."/>
            <person name="Elbourne L."/>
            <person name="Hassan K.A."/>
            <person name="Durkin A."/>
            <person name="Radune D."/>
            <person name="Mohamoud Y."/>
            <person name="Shay R."/>
            <person name="Jin S."/>
            <person name="Zhang X."/>
            <person name="Lucey K."/>
            <person name="Ballor N.R."/>
            <person name="Ottesen E."/>
            <person name="Rosenthal R."/>
            <person name="Allen A."/>
            <person name="Leadbetter J.R."/>
            <person name="Paulsen I.T."/>
        </authorList>
    </citation>
    <scope>NUCLEOTIDE SEQUENCE [LARGE SCALE GENOMIC DNA]</scope>
    <source>
        <strain evidence="3">ATCC BAA-888 / DSM 13862 / ZAS-9</strain>
    </source>
</reference>
<keyword evidence="1" id="KW-0732">Signal</keyword>
<evidence type="ECO:0000313" key="2">
    <source>
        <dbReference type="EMBL" id="AEF83270.1"/>
    </source>
</evidence>
<reference evidence="2 3" key="2">
    <citation type="journal article" date="2011" name="ISME J.">
        <title>RNA-seq reveals cooperative metabolic interactions between two termite-gut spirochete species in co-culture.</title>
        <authorList>
            <person name="Rosenthal A.Z."/>
            <person name="Matson E.G."/>
            <person name="Eldar A."/>
            <person name="Leadbetter J.R."/>
        </authorList>
    </citation>
    <scope>NUCLEOTIDE SEQUENCE [LARGE SCALE GENOMIC DNA]</scope>
    <source>
        <strain evidence="3">ATCC BAA-888 / DSM 13862 / ZAS-9</strain>
    </source>
</reference>
<name>F5Y9W2_LEAAZ</name>
<dbReference type="OrthoDB" id="362180at2"/>
<dbReference type="AlphaFoldDB" id="F5Y9W2"/>
<feature type="signal peptide" evidence="1">
    <location>
        <begin position="1"/>
        <end position="25"/>
    </location>
</feature>
<organism evidence="2 3">
    <name type="scientific">Leadbettera azotonutricia (strain ATCC BAA-888 / DSM 13862 / ZAS-9)</name>
    <name type="common">Treponema azotonutricium</name>
    <dbReference type="NCBI Taxonomy" id="545695"/>
    <lineage>
        <taxon>Bacteria</taxon>
        <taxon>Pseudomonadati</taxon>
        <taxon>Spirochaetota</taxon>
        <taxon>Spirochaetia</taxon>
        <taxon>Spirochaetales</taxon>
        <taxon>Breznakiellaceae</taxon>
        <taxon>Leadbettera</taxon>
    </lineage>
</organism>
<sequence length="148" mass="16347">MRLRFSGFLTALLLAGLPAFLPAQIAGEDPVSFIGLTLRELTGRFGAPQSVYAVRGIEEWQDDVVFVYSDGDFYVFKDRVWQVGIKAAFRIRAGDPKAAALLALGEGVEDRGDHLLYPIAGRSWPLTLRCNFDSSGKTTAIFIYRSDL</sequence>
<dbReference type="InParanoid" id="F5Y9W2"/>
<gene>
    <name evidence="2" type="ordered locus">TREAZ_3157</name>
</gene>
<proteinExistence type="predicted"/>
<keyword evidence="3" id="KW-1185">Reference proteome</keyword>
<dbReference type="Proteomes" id="UP000009222">
    <property type="component" value="Chromosome"/>
</dbReference>
<evidence type="ECO:0000313" key="3">
    <source>
        <dbReference type="Proteomes" id="UP000009222"/>
    </source>
</evidence>
<dbReference type="HOGENOM" id="CLU_141079_0_0_12"/>
<dbReference type="KEGG" id="taz:TREAZ_3157"/>
<dbReference type="RefSeq" id="WP_015712402.1">
    <property type="nucleotide sequence ID" value="NC_015577.1"/>
</dbReference>
<dbReference type="EMBL" id="CP001841">
    <property type="protein sequence ID" value="AEF83270.1"/>
    <property type="molecule type" value="Genomic_DNA"/>
</dbReference>
<evidence type="ECO:0000256" key="1">
    <source>
        <dbReference type="SAM" id="SignalP"/>
    </source>
</evidence>
<accession>F5Y9W2</accession>
<feature type="chain" id="PRO_5003331611" evidence="1">
    <location>
        <begin position="26"/>
        <end position="148"/>
    </location>
</feature>
<protein>
    <submittedName>
        <fullName evidence="2">Uncharacterized protein</fullName>
    </submittedName>
</protein>
<dbReference type="STRING" id="545695.TREAZ_3157"/>